<feature type="domain" description="HTH araC/xylS-type" evidence="7">
    <location>
        <begin position="435"/>
        <end position="533"/>
    </location>
</feature>
<accession>A0A4Z0R6R1</accession>
<dbReference type="PROSITE" id="PS01124">
    <property type="entry name" value="HTH_ARAC_FAMILY_2"/>
    <property type="match status" value="1"/>
</dbReference>
<evidence type="ECO:0000256" key="4">
    <source>
        <dbReference type="ARBA" id="ARBA00023163"/>
    </source>
</evidence>
<dbReference type="SMART" id="SM00342">
    <property type="entry name" value="HTH_ARAC"/>
    <property type="match status" value="1"/>
</dbReference>
<comment type="caution">
    <text evidence="10">The sequence shown here is derived from an EMBL/GenBank/DDBJ whole genome shotgun (WGS) entry which is preliminary data.</text>
</comment>
<evidence type="ECO:0000259" key="9">
    <source>
        <dbReference type="PROSITE" id="PS50887"/>
    </source>
</evidence>
<dbReference type="Pfam" id="PF17853">
    <property type="entry name" value="GGDEF_2"/>
    <property type="match status" value="1"/>
</dbReference>
<dbReference type="GO" id="GO:0003700">
    <property type="term" value="F:DNA-binding transcription factor activity"/>
    <property type="evidence" value="ECO:0007669"/>
    <property type="project" value="InterPro"/>
</dbReference>
<dbReference type="Proteomes" id="UP000298460">
    <property type="component" value="Unassembled WGS sequence"/>
</dbReference>
<feature type="domain" description="GGDEF" evidence="9">
    <location>
        <begin position="178"/>
        <end position="310"/>
    </location>
</feature>
<evidence type="ECO:0000256" key="1">
    <source>
        <dbReference type="ARBA" id="ARBA00018672"/>
    </source>
</evidence>
<dbReference type="RefSeq" id="WP_135545317.1">
    <property type="nucleotide sequence ID" value="NZ_SPQQ01000002.1"/>
</dbReference>
<dbReference type="InterPro" id="IPR011006">
    <property type="entry name" value="CheY-like_superfamily"/>
</dbReference>
<evidence type="ECO:0000313" key="11">
    <source>
        <dbReference type="Proteomes" id="UP000298460"/>
    </source>
</evidence>
<keyword evidence="11" id="KW-1185">Reference proteome</keyword>
<dbReference type="CDD" id="cd17536">
    <property type="entry name" value="REC_YesN-like"/>
    <property type="match status" value="1"/>
</dbReference>
<dbReference type="OrthoDB" id="324626at2"/>
<evidence type="ECO:0000313" key="10">
    <source>
        <dbReference type="EMBL" id="TGE38821.1"/>
    </source>
</evidence>
<dbReference type="InterPro" id="IPR043128">
    <property type="entry name" value="Rev_trsase/Diguanyl_cyclase"/>
</dbReference>
<dbReference type="PANTHER" id="PTHR43280:SF2">
    <property type="entry name" value="HTH-TYPE TRANSCRIPTIONAL REGULATOR EXSA"/>
    <property type="match status" value="1"/>
</dbReference>
<evidence type="ECO:0000256" key="6">
    <source>
        <dbReference type="PROSITE-ProRule" id="PRU00169"/>
    </source>
</evidence>
<evidence type="ECO:0000256" key="3">
    <source>
        <dbReference type="ARBA" id="ARBA00023125"/>
    </source>
</evidence>
<sequence>MYRLLIADDEQLERQALRFIIEKNFPDIQVVGDTGDGASAINIAISKKPDIVLMDIRMPGIDGLEAAKSILDLLPNVSVIMLTAMDDFNSAKQALTIGAEGYLLKPVRPNDLLSTLRTIISKISVIQLKQQEEALLRKNVEDAMPFIQMSFVYDLISGNIMELEQFWERSTFLGMKVDPGVALVVDIDNFKQLTYSDSELEKQMLKQRVYQLICSVVGDNGLVTPFSSDNLIILLGFKELDTPKIIKNDVHKIATNIRDSILRSMNTSITVGIGRYYDNPLDIQKSYREALNAQRQRFYLGDNQIIHVEDIPHLSTGPFNYPFHYERTVLDKVRCGDRKQAKQALSKLLSEIFLSKASIETVKACVLELLIVLSRAAVEGGANLDQLTLLNFNSINVLMGCCSKEQVEQWMLESLDCVMDNMLENRSSINIRVANSACDYIKKNCHRNISLEEVAETVHLSRFYFSRLFKQEKGCNFVDFITKVRIDRAKLMLQNPDYNVVRIAAEVGYQDASYFCRVFRQATDLTPNQYRKEMRQKKTGNEGK</sequence>
<dbReference type="PANTHER" id="PTHR43280">
    <property type="entry name" value="ARAC-FAMILY TRANSCRIPTIONAL REGULATOR"/>
    <property type="match status" value="1"/>
</dbReference>
<dbReference type="InterPro" id="IPR018060">
    <property type="entry name" value="HTH_AraC"/>
</dbReference>
<dbReference type="EMBL" id="SPQQ01000002">
    <property type="protein sequence ID" value="TGE38821.1"/>
    <property type="molecule type" value="Genomic_DNA"/>
</dbReference>
<dbReference type="Gene3D" id="1.10.10.60">
    <property type="entry name" value="Homeodomain-like"/>
    <property type="match status" value="2"/>
</dbReference>
<reference evidence="10 11" key="1">
    <citation type="submission" date="2019-03" db="EMBL/GenBank/DDBJ databases">
        <title>Draft Genome Sequence of Desulfosporosinus fructosivorans Strain 63.6F, Isolated from Marine Sediment in the Baltic Sea.</title>
        <authorList>
            <person name="Hausmann B."/>
            <person name="Vandieken V."/>
            <person name="Pjevac P."/>
            <person name="Schreck K."/>
            <person name="Herbold C.W."/>
            <person name="Loy A."/>
        </authorList>
    </citation>
    <scope>NUCLEOTIDE SEQUENCE [LARGE SCALE GENOMIC DNA]</scope>
    <source>
        <strain evidence="10 11">63.6F</strain>
    </source>
</reference>
<evidence type="ECO:0000259" key="7">
    <source>
        <dbReference type="PROSITE" id="PS01124"/>
    </source>
</evidence>
<dbReference type="PROSITE" id="PS00041">
    <property type="entry name" value="HTH_ARAC_FAMILY_1"/>
    <property type="match status" value="1"/>
</dbReference>
<keyword evidence="3" id="KW-0238">DNA-binding</keyword>
<keyword evidence="2" id="KW-0805">Transcription regulation</keyword>
<feature type="modified residue" description="4-aspartylphosphate" evidence="6">
    <location>
        <position position="55"/>
    </location>
</feature>
<dbReference type="Pfam" id="PF12833">
    <property type="entry name" value="HTH_18"/>
    <property type="match status" value="1"/>
</dbReference>
<dbReference type="SUPFAM" id="SSF46689">
    <property type="entry name" value="Homeodomain-like"/>
    <property type="match status" value="2"/>
</dbReference>
<dbReference type="Pfam" id="PF00072">
    <property type="entry name" value="Response_reg"/>
    <property type="match status" value="1"/>
</dbReference>
<evidence type="ECO:0000256" key="5">
    <source>
        <dbReference type="ARBA" id="ARBA00024867"/>
    </source>
</evidence>
<keyword evidence="6" id="KW-0597">Phosphoprotein</keyword>
<organism evidence="10 11">
    <name type="scientific">Desulfosporosinus fructosivorans</name>
    <dbReference type="NCBI Taxonomy" id="2018669"/>
    <lineage>
        <taxon>Bacteria</taxon>
        <taxon>Bacillati</taxon>
        <taxon>Bacillota</taxon>
        <taxon>Clostridia</taxon>
        <taxon>Eubacteriales</taxon>
        <taxon>Desulfitobacteriaceae</taxon>
        <taxon>Desulfosporosinus</taxon>
    </lineage>
</organism>
<dbReference type="InterPro" id="IPR041522">
    <property type="entry name" value="CdaR_GGDEF"/>
</dbReference>
<protein>
    <recommendedName>
        <fullName evidence="1">Stage 0 sporulation protein A homolog</fullName>
    </recommendedName>
</protein>
<name>A0A4Z0R6R1_9FIRM</name>
<evidence type="ECO:0000259" key="8">
    <source>
        <dbReference type="PROSITE" id="PS50110"/>
    </source>
</evidence>
<dbReference type="SMART" id="SM00448">
    <property type="entry name" value="REC"/>
    <property type="match status" value="1"/>
</dbReference>
<dbReference type="InterPro" id="IPR020449">
    <property type="entry name" value="Tscrpt_reg_AraC-type_HTH"/>
</dbReference>
<dbReference type="AlphaFoldDB" id="A0A4Z0R6R1"/>
<comment type="function">
    <text evidence="5">May play the central regulatory role in sporulation. It may be an element of the effector pathway responsible for the activation of sporulation genes in response to nutritional stress. Spo0A may act in concert with spo0H (a sigma factor) to control the expression of some genes that are critical to the sporulation process.</text>
</comment>
<dbReference type="PRINTS" id="PR00032">
    <property type="entry name" value="HTHARAC"/>
</dbReference>
<keyword evidence="4" id="KW-0804">Transcription</keyword>
<dbReference type="InterPro" id="IPR001789">
    <property type="entry name" value="Sig_transdc_resp-reg_receiver"/>
</dbReference>
<feature type="domain" description="Response regulatory" evidence="8">
    <location>
        <begin position="3"/>
        <end position="120"/>
    </location>
</feature>
<dbReference type="Gene3D" id="3.30.70.270">
    <property type="match status" value="1"/>
</dbReference>
<evidence type="ECO:0000256" key="2">
    <source>
        <dbReference type="ARBA" id="ARBA00023015"/>
    </source>
</evidence>
<dbReference type="InterPro" id="IPR009057">
    <property type="entry name" value="Homeodomain-like_sf"/>
</dbReference>
<dbReference type="GO" id="GO:0043565">
    <property type="term" value="F:sequence-specific DNA binding"/>
    <property type="evidence" value="ECO:0007669"/>
    <property type="project" value="InterPro"/>
</dbReference>
<proteinExistence type="predicted"/>
<dbReference type="PROSITE" id="PS50887">
    <property type="entry name" value="GGDEF"/>
    <property type="match status" value="1"/>
</dbReference>
<dbReference type="PROSITE" id="PS50110">
    <property type="entry name" value="RESPONSE_REGULATORY"/>
    <property type="match status" value="1"/>
</dbReference>
<dbReference type="SUPFAM" id="SSF52172">
    <property type="entry name" value="CheY-like"/>
    <property type="match status" value="1"/>
</dbReference>
<dbReference type="Gene3D" id="3.40.50.2300">
    <property type="match status" value="1"/>
</dbReference>
<gene>
    <name evidence="10" type="ORF">E4K67_04910</name>
</gene>
<dbReference type="GO" id="GO:0000160">
    <property type="term" value="P:phosphorelay signal transduction system"/>
    <property type="evidence" value="ECO:0007669"/>
    <property type="project" value="InterPro"/>
</dbReference>
<dbReference type="InterPro" id="IPR018062">
    <property type="entry name" value="HTH_AraC-typ_CS"/>
</dbReference>
<dbReference type="InterPro" id="IPR000160">
    <property type="entry name" value="GGDEF_dom"/>
</dbReference>